<dbReference type="Gene3D" id="3.30.420.10">
    <property type="entry name" value="Ribonuclease H-like superfamily/Ribonuclease H"/>
    <property type="match status" value="1"/>
</dbReference>
<name>A0A2G9TRF5_TELCI</name>
<dbReference type="PANTHER" id="PTHR22891">
    <property type="entry name" value="EUKARYOTIC TRANSLATION INITIATION FACTOR 2C"/>
    <property type="match status" value="1"/>
</dbReference>
<dbReference type="GO" id="GO:0003676">
    <property type="term" value="F:nucleic acid binding"/>
    <property type="evidence" value="ECO:0007669"/>
    <property type="project" value="InterPro"/>
</dbReference>
<protein>
    <submittedName>
        <fullName evidence="2">Piwi domain protein</fullName>
    </submittedName>
</protein>
<keyword evidence="3" id="KW-1185">Reference proteome</keyword>
<dbReference type="SUPFAM" id="SSF53098">
    <property type="entry name" value="Ribonuclease H-like"/>
    <property type="match status" value="1"/>
</dbReference>
<dbReference type="PROSITE" id="PS50822">
    <property type="entry name" value="PIWI"/>
    <property type="match status" value="1"/>
</dbReference>
<dbReference type="InterPro" id="IPR012337">
    <property type="entry name" value="RNaseH-like_sf"/>
</dbReference>
<organism evidence="2 3">
    <name type="scientific">Teladorsagia circumcincta</name>
    <name type="common">Brown stomach worm</name>
    <name type="synonym">Ostertagia circumcincta</name>
    <dbReference type="NCBI Taxonomy" id="45464"/>
    <lineage>
        <taxon>Eukaryota</taxon>
        <taxon>Metazoa</taxon>
        <taxon>Ecdysozoa</taxon>
        <taxon>Nematoda</taxon>
        <taxon>Chromadorea</taxon>
        <taxon>Rhabditida</taxon>
        <taxon>Rhabditina</taxon>
        <taxon>Rhabditomorpha</taxon>
        <taxon>Strongyloidea</taxon>
        <taxon>Trichostrongylidae</taxon>
        <taxon>Teladorsagia</taxon>
    </lineage>
</organism>
<feature type="domain" description="Piwi" evidence="1">
    <location>
        <begin position="1"/>
        <end position="294"/>
    </location>
</feature>
<dbReference type="SMART" id="SM00950">
    <property type="entry name" value="Piwi"/>
    <property type="match status" value="1"/>
</dbReference>
<dbReference type="InterPro" id="IPR003165">
    <property type="entry name" value="Piwi"/>
</dbReference>
<evidence type="ECO:0000313" key="2">
    <source>
        <dbReference type="EMBL" id="PIO60468.1"/>
    </source>
</evidence>
<sequence>MVTQDVKLSNVEKVVKEKRVVTMENILLKANLKLGGLNYEIEMNGVLPSSDVKNWMRPGRLVLGIGVSHPPPTGGFDADKTSPSVVGYAANFKKNCYDFVGDYLFQSSRREETVNTMSDIVTNVVPKFAESYNGKFPRDLIVYRSGLSEGSFSTMLTHEIPLLRDKLAKLGAHNIKIVFIVAQKEHNVRLMMERIDRTRRPTEQNIPPGVVVDKQLTHPSFKEFYLNSHITLQGSARTPRYTVLVDDLDLSMDELEGMTYMLTYDHQIVNLPTSLPTPLYVANRYAERGRNTYAAHLICSGSSSSDSGSSIDYGRLAHRLSYNNTKLCNIRVNA</sequence>
<dbReference type="Pfam" id="PF02171">
    <property type="entry name" value="Piwi"/>
    <property type="match status" value="1"/>
</dbReference>
<evidence type="ECO:0000259" key="1">
    <source>
        <dbReference type="PROSITE" id="PS50822"/>
    </source>
</evidence>
<evidence type="ECO:0000313" key="3">
    <source>
        <dbReference type="Proteomes" id="UP000230423"/>
    </source>
</evidence>
<gene>
    <name evidence="2" type="ORF">TELCIR_18034</name>
</gene>
<dbReference type="Gene3D" id="3.40.50.2300">
    <property type="match status" value="1"/>
</dbReference>
<proteinExistence type="predicted"/>
<reference evidence="2 3" key="1">
    <citation type="submission" date="2015-09" db="EMBL/GenBank/DDBJ databases">
        <title>Draft genome of the parasitic nematode Teladorsagia circumcincta isolate WARC Sus (inbred).</title>
        <authorList>
            <person name="Mitreva M."/>
        </authorList>
    </citation>
    <scope>NUCLEOTIDE SEQUENCE [LARGE SCALE GENOMIC DNA]</scope>
    <source>
        <strain evidence="2 3">S</strain>
    </source>
</reference>
<dbReference type="Proteomes" id="UP000230423">
    <property type="component" value="Unassembled WGS sequence"/>
</dbReference>
<dbReference type="OrthoDB" id="5868801at2759"/>
<dbReference type="InterPro" id="IPR036397">
    <property type="entry name" value="RNaseH_sf"/>
</dbReference>
<dbReference type="AlphaFoldDB" id="A0A2G9TRF5"/>
<accession>A0A2G9TRF5</accession>
<dbReference type="EMBL" id="KZ355409">
    <property type="protein sequence ID" value="PIO60468.1"/>
    <property type="molecule type" value="Genomic_DNA"/>
</dbReference>